<feature type="region of interest" description="Disordered" evidence="1">
    <location>
        <begin position="14"/>
        <end position="49"/>
    </location>
</feature>
<dbReference type="Proteomes" id="UP001476798">
    <property type="component" value="Unassembled WGS sequence"/>
</dbReference>
<reference evidence="2 3" key="1">
    <citation type="submission" date="2021-06" db="EMBL/GenBank/DDBJ databases">
        <authorList>
            <person name="Palmer J.M."/>
        </authorList>
    </citation>
    <scope>NUCLEOTIDE SEQUENCE [LARGE SCALE GENOMIC DNA]</scope>
    <source>
        <strain evidence="2 3">GA_2019</strain>
        <tissue evidence="2">Muscle</tissue>
    </source>
</reference>
<accession>A0ABV0NFN3</accession>
<proteinExistence type="predicted"/>
<evidence type="ECO:0000313" key="2">
    <source>
        <dbReference type="EMBL" id="MEQ2169393.1"/>
    </source>
</evidence>
<name>A0ABV0NFN3_9TELE</name>
<evidence type="ECO:0000256" key="1">
    <source>
        <dbReference type="SAM" id="MobiDB-lite"/>
    </source>
</evidence>
<feature type="compositionally biased region" description="Polar residues" evidence="1">
    <location>
        <begin position="21"/>
        <end position="35"/>
    </location>
</feature>
<organism evidence="2 3">
    <name type="scientific">Goodea atripinnis</name>
    <dbReference type="NCBI Taxonomy" id="208336"/>
    <lineage>
        <taxon>Eukaryota</taxon>
        <taxon>Metazoa</taxon>
        <taxon>Chordata</taxon>
        <taxon>Craniata</taxon>
        <taxon>Vertebrata</taxon>
        <taxon>Euteleostomi</taxon>
        <taxon>Actinopterygii</taxon>
        <taxon>Neopterygii</taxon>
        <taxon>Teleostei</taxon>
        <taxon>Neoteleostei</taxon>
        <taxon>Acanthomorphata</taxon>
        <taxon>Ovalentaria</taxon>
        <taxon>Atherinomorphae</taxon>
        <taxon>Cyprinodontiformes</taxon>
        <taxon>Goodeidae</taxon>
        <taxon>Goodea</taxon>
    </lineage>
</organism>
<dbReference type="EMBL" id="JAHRIO010032810">
    <property type="protein sequence ID" value="MEQ2169393.1"/>
    <property type="molecule type" value="Genomic_DNA"/>
</dbReference>
<protein>
    <submittedName>
        <fullName evidence="2">Uncharacterized protein</fullName>
    </submittedName>
</protein>
<sequence length="109" mass="12011">MHIVTHLNAVSSLEAKKDQELSPSSSLILANTRGGTRTDKRKAQNQAPPVLPEMTQAYIAWQETTPLWSERWIQLEQTSSLGADGPRFHLFPGHPQGGVITSEVGFCTQ</sequence>
<keyword evidence="3" id="KW-1185">Reference proteome</keyword>
<comment type="caution">
    <text evidence="2">The sequence shown here is derived from an EMBL/GenBank/DDBJ whole genome shotgun (WGS) entry which is preliminary data.</text>
</comment>
<evidence type="ECO:0000313" key="3">
    <source>
        <dbReference type="Proteomes" id="UP001476798"/>
    </source>
</evidence>
<gene>
    <name evidence="2" type="ORF">GOODEAATRI_024786</name>
</gene>